<protein>
    <recommendedName>
        <fullName evidence="2">Protein kinase domain-containing protein</fullName>
    </recommendedName>
</protein>
<dbReference type="Proteomes" id="UP000006352">
    <property type="component" value="Unassembled WGS sequence"/>
</dbReference>
<dbReference type="OrthoDB" id="2748442at2759"/>
<dbReference type="InParanoid" id="J4GA65"/>
<dbReference type="InterPro" id="IPR040976">
    <property type="entry name" value="Pkinase_fungal"/>
</dbReference>
<organism evidence="3 4">
    <name type="scientific">Fibroporia radiculosa</name>
    <dbReference type="NCBI Taxonomy" id="599839"/>
    <lineage>
        <taxon>Eukaryota</taxon>
        <taxon>Fungi</taxon>
        <taxon>Dikarya</taxon>
        <taxon>Basidiomycota</taxon>
        <taxon>Agaricomycotina</taxon>
        <taxon>Agaricomycetes</taxon>
        <taxon>Polyporales</taxon>
        <taxon>Fibroporiaceae</taxon>
        <taxon>Fibroporia</taxon>
    </lineage>
</organism>
<dbReference type="Pfam" id="PF17667">
    <property type="entry name" value="Pkinase_fungal"/>
    <property type="match status" value="2"/>
</dbReference>
<feature type="region of interest" description="Disordered" evidence="1">
    <location>
        <begin position="1635"/>
        <end position="1722"/>
    </location>
</feature>
<feature type="domain" description="Protein kinase" evidence="2">
    <location>
        <begin position="413"/>
        <end position="750"/>
    </location>
</feature>
<dbReference type="EMBL" id="HE797124">
    <property type="protein sequence ID" value="CCM03683.1"/>
    <property type="molecule type" value="Genomic_DNA"/>
</dbReference>
<feature type="domain" description="Protein kinase" evidence="2">
    <location>
        <begin position="1191"/>
        <end position="1552"/>
    </location>
</feature>
<dbReference type="SMART" id="SM00220">
    <property type="entry name" value="S_TKc"/>
    <property type="match status" value="1"/>
</dbReference>
<reference evidence="3 4" key="1">
    <citation type="journal article" date="2012" name="Appl. Environ. Microbiol.">
        <title>Short-read sequencing for genomic analysis of the brown rot fungus Fibroporia radiculosa.</title>
        <authorList>
            <person name="Tang J.D."/>
            <person name="Perkins A.D."/>
            <person name="Sonstegard T.S."/>
            <person name="Schroeder S.G."/>
            <person name="Burgess S.C."/>
            <person name="Diehl S.V."/>
        </authorList>
    </citation>
    <scope>NUCLEOTIDE SEQUENCE [LARGE SCALE GENOMIC DNA]</scope>
    <source>
        <strain evidence="3 4">TFFH 294</strain>
    </source>
</reference>
<proteinExistence type="predicted"/>
<feature type="region of interest" description="Disordered" evidence="1">
    <location>
        <begin position="421"/>
        <end position="490"/>
    </location>
</feature>
<feature type="compositionally biased region" description="Basic and acidic residues" evidence="1">
    <location>
        <begin position="1347"/>
        <end position="1356"/>
    </location>
</feature>
<dbReference type="GeneID" id="24098594"/>
<accession>J4GA65</accession>
<dbReference type="Gene3D" id="1.10.510.10">
    <property type="entry name" value="Transferase(Phosphotransferase) domain 1"/>
    <property type="match status" value="2"/>
</dbReference>
<dbReference type="HOGENOM" id="CLU_246352_0_0_1"/>
<feature type="compositionally biased region" description="Basic and acidic residues" evidence="1">
    <location>
        <begin position="476"/>
        <end position="489"/>
    </location>
</feature>
<keyword evidence="4" id="KW-1185">Reference proteome</keyword>
<feature type="compositionally biased region" description="Basic and acidic residues" evidence="1">
    <location>
        <begin position="797"/>
        <end position="806"/>
    </location>
</feature>
<dbReference type="STRING" id="599839.J4GA65"/>
<dbReference type="InterPro" id="IPR000719">
    <property type="entry name" value="Prot_kinase_dom"/>
</dbReference>
<evidence type="ECO:0000256" key="1">
    <source>
        <dbReference type="SAM" id="MobiDB-lite"/>
    </source>
</evidence>
<dbReference type="PANTHER" id="PTHR38248">
    <property type="entry name" value="FUNK1 6"/>
    <property type="match status" value="1"/>
</dbReference>
<feature type="compositionally biased region" description="Basic and acidic residues" evidence="1">
    <location>
        <begin position="1652"/>
        <end position="1662"/>
    </location>
</feature>
<dbReference type="PROSITE" id="PS50011">
    <property type="entry name" value="PROTEIN_KINASE_DOM"/>
    <property type="match status" value="2"/>
</dbReference>
<evidence type="ECO:0000259" key="2">
    <source>
        <dbReference type="PROSITE" id="PS50011"/>
    </source>
</evidence>
<dbReference type="GO" id="GO:0004672">
    <property type="term" value="F:protein kinase activity"/>
    <property type="evidence" value="ECO:0007669"/>
    <property type="project" value="InterPro"/>
</dbReference>
<dbReference type="SUPFAM" id="SSF56112">
    <property type="entry name" value="Protein kinase-like (PK-like)"/>
    <property type="match status" value="2"/>
</dbReference>
<feature type="compositionally biased region" description="Polar residues" evidence="1">
    <location>
        <begin position="1305"/>
        <end position="1314"/>
    </location>
</feature>
<dbReference type="GO" id="GO:0005524">
    <property type="term" value="F:ATP binding"/>
    <property type="evidence" value="ECO:0007669"/>
    <property type="project" value="InterPro"/>
</dbReference>
<evidence type="ECO:0000313" key="4">
    <source>
        <dbReference type="Proteomes" id="UP000006352"/>
    </source>
</evidence>
<evidence type="ECO:0000313" key="3">
    <source>
        <dbReference type="EMBL" id="CCM03683.1"/>
    </source>
</evidence>
<feature type="compositionally biased region" description="Basic and acidic residues" evidence="1">
    <location>
        <begin position="455"/>
        <end position="464"/>
    </location>
</feature>
<sequence>MGKPYQPSCSTVSSEWSDTPVVHKATRDVSHLSETLPTSRQTVLADLGHAVPEVSVAFFFESVCPRISSRDDLLVDKVLSRLTTGSNTIIDDETGRWMDFVVSPSESSQREDLTFKPLEDLIKVIGDAAVNEDPDFTPHFVFENSPYVSPASDHWNSSSRPDGYFRVRGSEQEGEQMAPHWKDIALSAEYKKYTLKETRDDVVAKVIWGMRHSMREDPRRRFTFGLTIEDSETRLWYASRADVMVTEAFDFLKDYRSLVHLVLAFLSADFQDVGYDLTMAALLDDKGNALLDPDNKPRFDITVHAEDGSETIFRTMRLISFIGTAALQGRGTRVWEARRVKAGKESGDPVVLKDCWVDSDRFREGTVMKMIRQSAANDEGRKVLDDHLLTVACSGDVHVNSGVDDHTRDLMTKGKEISLKSGNFSLRVRSDKSTQKTTASTSQSDRRAGTQKGSGRKESSDMKRGSNTAPKGSAGHHRDGEPPRQDNPRRYYQYHPKAHYRIVFEEVCNALYQETSLIPIFNYLSQTALVLKFLHAAGWVHRDLSTGNILIFDGKVKLADFEYAKQLDDHSDPHDIRAGTADFTSIEVDQKEYFFRPQMEEVDPEKMFAILKAEREGSQILRQNTQPDEVAFRYNPLHDFESLWWISVHWLFTKSVIKIDQDVPPPHDHQKQRLWAARVFYSLGHRQSTLSTNSSFQSAIGGLSPVLKLFGRTVEILRMQLIRRYTAVEVDLSKIPSRVAAGDIPGHFILLFGELGCRKGDILLGHLPDTDPATPSVQPEPSGVQPQPPVGPAPPKEQPKPEDQTKRSKGTHLFGEPHAEQHSRGSRVKKLEGTRMQTRSMTANKRAENAIATTRNGEAISAIVLYDLIGMGEQPVTPPRSHKPLETQSDTPFVHKATRDISHLSETLPASRQTVLADLGDAVPEVSVAFFFESVCPRISSQDDLLVDKVLSRLTTGSNKIINDETGRWADFVISPSESSKREDPTFKPLEDLMKAIGDAAVDEDPDFQFNYVFENSPSISPASDHWNSASRPDGYFRARKLGKALAPNPHWKDIVLSAEYKKYTMNETRDDVVSKVIWGMHHSFREDPRRRFTFGLTIEDSEMRLWYASRADVMVTQAFDFLTDHRTLIHLALAFLSADAQDVGYDPTMKALVDTKGNSLLDAQDKPRFDITVHAEDGTEVIFRTTRLLSFIGTAALQGRGTRVWEAKRVEHGRESGDSVVLKDCWVDSDRLREGTIMKMIRESKISEEGRRVLDEHLLTVVSHGDVRMRGNFVDHTRELMTQGKEISLKSGTFLLRTRPVNVAQETTNGTTQDNRRSETQRASGSKPGSGRSDAKRRSNTAPKGDAGHHRHDEQGSVVEHHQYYHYHPKAHYRIVFQEVCTALHYETSLFPIFGYLSQTATVLRFLHEAGWVHRDLSTGNILIYNGRVKLADFEYAKRLGAVASHEIRTGTADFMAVEVDLQNYYFKERHLNLDIYKFAAAYPVTREQSVLPPAESMPVAFRYNPLHDFESLWWMSVYFLLNKKIRRVDQKNPPPHQYVQQRIRAAEIFYSLASRKSALSWEPEFQFVIESLSPSVHNIGEAANVLRSSLVARYREIERDTENIGHTAAGTIHEDFAVIFGVVARTPGEILIGPLPRKGSRKKVTGSIEHQAEQSREPKKALSQGSKEGDAAPNPLERPQAQRLESGTRIKRMEGLPPPMQTRSKTRQLAASAKADFEGT</sequence>
<dbReference type="PANTHER" id="PTHR38248:SF2">
    <property type="entry name" value="FUNK1 11"/>
    <property type="match status" value="1"/>
</dbReference>
<feature type="compositionally biased region" description="Low complexity" evidence="1">
    <location>
        <begin position="775"/>
        <end position="785"/>
    </location>
</feature>
<feature type="region of interest" description="Disordered" evidence="1">
    <location>
        <begin position="1301"/>
        <end position="1356"/>
    </location>
</feature>
<dbReference type="InterPro" id="IPR011009">
    <property type="entry name" value="Kinase-like_dom_sf"/>
</dbReference>
<feature type="compositionally biased region" description="Pro residues" evidence="1">
    <location>
        <begin position="786"/>
        <end position="796"/>
    </location>
</feature>
<gene>
    <name evidence="3" type="ORF">FIBRA_05827</name>
</gene>
<name>J4GA65_9APHY</name>
<feature type="region of interest" description="Disordered" evidence="1">
    <location>
        <begin position="766"/>
        <end position="842"/>
    </location>
</feature>
<feature type="compositionally biased region" description="Basic and acidic residues" evidence="1">
    <location>
        <begin position="815"/>
        <end position="833"/>
    </location>
</feature>
<dbReference type="RefSeq" id="XP_012182966.1">
    <property type="nucleotide sequence ID" value="XM_012327576.1"/>
</dbReference>